<keyword evidence="1" id="KW-0812">Transmembrane</keyword>
<evidence type="ECO:0000313" key="3">
    <source>
        <dbReference type="Proteomes" id="UP000790347"/>
    </source>
</evidence>
<reference evidence="2" key="2">
    <citation type="journal article" date="2022" name="Res Sq">
        <title>Comparative Genomics Reveals Insights into the Divergent Evolution of Astigmatic Mites and Household Pest Adaptations.</title>
        <authorList>
            <person name="Xiong Q."/>
            <person name="Wan A.T.-Y."/>
            <person name="Liu X.-Y."/>
            <person name="Fung C.S.-H."/>
            <person name="Xiao X."/>
            <person name="Malainual N."/>
            <person name="Hou J."/>
            <person name="Wang L."/>
            <person name="Wang M."/>
            <person name="Yang K."/>
            <person name="Cui Y."/>
            <person name="Leung E."/>
            <person name="Nong W."/>
            <person name="Shin S.-K."/>
            <person name="Au S."/>
            <person name="Jeong K.Y."/>
            <person name="Chew F.T."/>
            <person name="Hui J."/>
            <person name="Leung T.F."/>
            <person name="Tungtrongchitr A."/>
            <person name="Zhong N."/>
            <person name="Liu Z."/>
            <person name="Tsui S."/>
        </authorList>
    </citation>
    <scope>NUCLEOTIDE SEQUENCE</scope>
    <source>
        <strain evidence="2">Derf</strain>
        <tissue evidence="2">Whole organism</tissue>
    </source>
</reference>
<keyword evidence="1" id="KW-0472">Membrane</keyword>
<protein>
    <submittedName>
        <fullName evidence="2">Uncharacterized protein</fullName>
    </submittedName>
</protein>
<feature type="transmembrane region" description="Helical" evidence="1">
    <location>
        <begin position="12"/>
        <end position="33"/>
    </location>
</feature>
<dbReference type="AlphaFoldDB" id="A0A922HN96"/>
<proteinExistence type="predicted"/>
<name>A0A922HN96_DERFA</name>
<keyword evidence="3" id="KW-1185">Reference proteome</keyword>
<evidence type="ECO:0000313" key="2">
    <source>
        <dbReference type="EMBL" id="KAH9494212.1"/>
    </source>
</evidence>
<dbReference type="EMBL" id="ASGP02000008">
    <property type="protein sequence ID" value="KAH9494212.1"/>
    <property type="molecule type" value="Genomic_DNA"/>
</dbReference>
<accession>A0A922HN96</accession>
<comment type="caution">
    <text evidence="2">The sequence shown here is derived from an EMBL/GenBank/DDBJ whole genome shotgun (WGS) entry which is preliminary data.</text>
</comment>
<dbReference type="Proteomes" id="UP000790347">
    <property type="component" value="Unassembled WGS sequence"/>
</dbReference>
<keyword evidence="1" id="KW-1133">Transmembrane helix</keyword>
<evidence type="ECO:0000256" key="1">
    <source>
        <dbReference type="SAM" id="Phobius"/>
    </source>
</evidence>
<sequence length="66" mass="8129">MQIQERIIFFIWYKKIVFLYSLSFISIIFSFIIRYPDGDDDDDDGIFKCYRNRDKKNLCKSHHQDE</sequence>
<organism evidence="2 3">
    <name type="scientific">Dermatophagoides farinae</name>
    <name type="common">American house dust mite</name>
    <dbReference type="NCBI Taxonomy" id="6954"/>
    <lineage>
        <taxon>Eukaryota</taxon>
        <taxon>Metazoa</taxon>
        <taxon>Ecdysozoa</taxon>
        <taxon>Arthropoda</taxon>
        <taxon>Chelicerata</taxon>
        <taxon>Arachnida</taxon>
        <taxon>Acari</taxon>
        <taxon>Acariformes</taxon>
        <taxon>Sarcoptiformes</taxon>
        <taxon>Astigmata</taxon>
        <taxon>Psoroptidia</taxon>
        <taxon>Analgoidea</taxon>
        <taxon>Pyroglyphidae</taxon>
        <taxon>Dermatophagoidinae</taxon>
        <taxon>Dermatophagoides</taxon>
    </lineage>
</organism>
<reference evidence="2" key="1">
    <citation type="submission" date="2013-05" db="EMBL/GenBank/DDBJ databases">
        <authorList>
            <person name="Yim A.K.Y."/>
            <person name="Chan T.F."/>
            <person name="Ji K.M."/>
            <person name="Liu X.Y."/>
            <person name="Zhou J.W."/>
            <person name="Li R.Q."/>
            <person name="Yang K.Y."/>
            <person name="Li J."/>
            <person name="Li M."/>
            <person name="Law P.T.W."/>
            <person name="Wu Y.L."/>
            <person name="Cai Z.L."/>
            <person name="Qin H."/>
            <person name="Bao Y."/>
            <person name="Leung R.K.K."/>
            <person name="Ng P.K.S."/>
            <person name="Zou J."/>
            <person name="Zhong X.J."/>
            <person name="Ran P.X."/>
            <person name="Zhong N.S."/>
            <person name="Liu Z.G."/>
            <person name="Tsui S.K.W."/>
        </authorList>
    </citation>
    <scope>NUCLEOTIDE SEQUENCE</scope>
    <source>
        <strain evidence="2">Derf</strain>
        <tissue evidence="2">Whole organism</tissue>
    </source>
</reference>
<gene>
    <name evidence="2" type="ORF">DERF_014915</name>
</gene>